<dbReference type="OrthoDB" id="2157530at2759"/>
<dbReference type="PANTHER" id="PTHR24148">
    <property type="entry name" value="ANKYRIN REPEAT DOMAIN-CONTAINING PROTEIN 39 HOMOLOG-RELATED"/>
    <property type="match status" value="1"/>
</dbReference>
<dbReference type="InterPro" id="IPR052895">
    <property type="entry name" value="HetReg/Transcr_Mod"/>
</dbReference>
<dbReference type="Proteomes" id="UP000077069">
    <property type="component" value="Unassembled WGS sequence"/>
</dbReference>
<sequence length="110" mass="12436">MEYAFSPETWAVIKFGYEALSYVWGTAQNPSRAYVSCSNASSQGVISIGQNLDVALRHLRYETEPRRLWIDALCIDQTNLNERSSQVSIMDKVYSIATRTVAWLGPNRNS</sequence>
<evidence type="ECO:0000259" key="1">
    <source>
        <dbReference type="Pfam" id="PF06985"/>
    </source>
</evidence>
<proteinExistence type="predicted"/>
<gene>
    <name evidence="2" type="ORF">CC84DRAFT_1089086</name>
</gene>
<feature type="non-terminal residue" evidence="2">
    <location>
        <position position="110"/>
    </location>
</feature>
<dbReference type="GeneID" id="28757771"/>
<dbReference type="RefSeq" id="XP_018036967.1">
    <property type="nucleotide sequence ID" value="XM_018174285.1"/>
</dbReference>
<accession>A0A177CHZ6</accession>
<dbReference type="EMBL" id="KV441551">
    <property type="protein sequence ID" value="OAG06602.1"/>
    <property type="molecule type" value="Genomic_DNA"/>
</dbReference>
<dbReference type="AlphaFoldDB" id="A0A177CHZ6"/>
<dbReference type="InterPro" id="IPR010730">
    <property type="entry name" value="HET"/>
</dbReference>
<feature type="domain" description="Heterokaryon incompatibility" evidence="1">
    <location>
        <begin position="17"/>
        <end position="108"/>
    </location>
</feature>
<name>A0A177CHZ6_9PLEO</name>
<reference evidence="2 3" key="1">
    <citation type="submission" date="2016-05" db="EMBL/GenBank/DDBJ databases">
        <title>Comparative analysis of secretome profiles of manganese(II)-oxidizing ascomycete fungi.</title>
        <authorList>
            <consortium name="DOE Joint Genome Institute"/>
            <person name="Zeiner C.A."/>
            <person name="Purvine S.O."/>
            <person name="Zink E.M."/>
            <person name="Wu S."/>
            <person name="Pasa-Tolic L."/>
            <person name="Chaput D.L."/>
            <person name="Haridas S."/>
            <person name="Grigoriev I.V."/>
            <person name="Santelli C.M."/>
            <person name="Hansel C.M."/>
        </authorList>
    </citation>
    <scope>NUCLEOTIDE SEQUENCE [LARGE SCALE GENOMIC DNA]</scope>
    <source>
        <strain evidence="2 3">AP3s5-JAC2a</strain>
    </source>
</reference>
<dbReference type="Pfam" id="PF06985">
    <property type="entry name" value="HET"/>
    <property type="match status" value="1"/>
</dbReference>
<protein>
    <submittedName>
        <fullName evidence="2">Heterokaryon incompatibility</fullName>
    </submittedName>
</protein>
<evidence type="ECO:0000313" key="3">
    <source>
        <dbReference type="Proteomes" id="UP000077069"/>
    </source>
</evidence>
<keyword evidence="3" id="KW-1185">Reference proteome</keyword>
<dbReference type="PANTHER" id="PTHR24148:SF64">
    <property type="entry name" value="HETEROKARYON INCOMPATIBILITY DOMAIN-CONTAINING PROTEIN"/>
    <property type="match status" value="1"/>
</dbReference>
<evidence type="ECO:0000313" key="2">
    <source>
        <dbReference type="EMBL" id="OAG06602.1"/>
    </source>
</evidence>
<organism evidence="2 3">
    <name type="scientific">Paraphaeosphaeria sporulosa</name>
    <dbReference type="NCBI Taxonomy" id="1460663"/>
    <lineage>
        <taxon>Eukaryota</taxon>
        <taxon>Fungi</taxon>
        <taxon>Dikarya</taxon>
        <taxon>Ascomycota</taxon>
        <taxon>Pezizomycotina</taxon>
        <taxon>Dothideomycetes</taxon>
        <taxon>Pleosporomycetidae</taxon>
        <taxon>Pleosporales</taxon>
        <taxon>Massarineae</taxon>
        <taxon>Didymosphaeriaceae</taxon>
        <taxon>Paraphaeosphaeria</taxon>
    </lineage>
</organism>
<dbReference type="InParanoid" id="A0A177CHZ6"/>
<dbReference type="STRING" id="1460663.A0A177CHZ6"/>